<organism evidence="1 2">
    <name type="scientific">Parelaphostrongylus tenuis</name>
    <name type="common">Meningeal worm</name>
    <dbReference type="NCBI Taxonomy" id="148309"/>
    <lineage>
        <taxon>Eukaryota</taxon>
        <taxon>Metazoa</taxon>
        <taxon>Ecdysozoa</taxon>
        <taxon>Nematoda</taxon>
        <taxon>Chromadorea</taxon>
        <taxon>Rhabditida</taxon>
        <taxon>Rhabditina</taxon>
        <taxon>Rhabditomorpha</taxon>
        <taxon>Strongyloidea</taxon>
        <taxon>Metastrongylidae</taxon>
        <taxon>Parelaphostrongylus</taxon>
    </lineage>
</organism>
<name>A0AAD5QPH9_PARTN</name>
<dbReference type="EMBL" id="JAHQIW010003651">
    <property type="protein sequence ID" value="KAJ1359593.1"/>
    <property type="molecule type" value="Genomic_DNA"/>
</dbReference>
<dbReference type="AlphaFoldDB" id="A0AAD5QPH9"/>
<evidence type="ECO:0000313" key="1">
    <source>
        <dbReference type="EMBL" id="KAJ1359593.1"/>
    </source>
</evidence>
<proteinExistence type="predicted"/>
<sequence>MTDDVIINDLGIVFLTRKNERIAVVESYKTGMKTTNIIKLTVSKPPSVCRVVKCFKEAEGMEDGRRKGRKTTSFTRKDI</sequence>
<evidence type="ECO:0000313" key="2">
    <source>
        <dbReference type="Proteomes" id="UP001196413"/>
    </source>
</evidence>
<accession>A0AAD5QPH9</accession>
<keyword evidence="2" id="KW-1185">Reference proteome</keyword>
<gene>
    <name evidence="1" type="ORF">KIN20_018363</name>
</gene>
<comment type="caution">
    <text evidence="1">The sequence shown here is derived from an EMBL/GenBank/DDBJ whole genome shotgun (WGS) entry which is preliminary data.</text>
</comment>
<protein>
    <submittedName>
        <fullName evidence="1">Uncharacterized protein</fullName>
    </submittedName>
</protein>
<dbReference type="Proteomes" id="UP001196413">
    <property type="component" value="Unassembled WGS sequence"/>
</dbReference>
<reference evidence="1" key="1">
    <citation type="submission" date="2021-06" db="EMBL/GenBank/DDBJ databases">
        <title>Parelaphostrongylus tenuis whole genome reference sequence.</title>
        <authorList>
            <person name="Garwood T.J."/>
            <person name="Larsen P.A."/>
            <person name="Fountain-Jones N.M."/>
            <person name="Garbe J.R."/>
            <person name="Macchietto M.G."/>
            <person name="Kania S.A."/>
            <person name="Gerhold R.W."/>
            <person name="Richards J.E."/>
            <person name="Wolf T.M."/>
        </authorList>
    </citation>
    <scope>NUCLEOTIDE SEQUENCE</scope>
    <source>
        <strain evidence="1">MNPRO001-30</strain>
        <tissue evidence="1">Meninges</tissue>
    </source>
</reference>